<name>A0A0D1Z6S9_9EURO</name>
<proteinExistence type="predicted"/>
<sequence length="456" mass="50453">MTSTPPLQIASTPQTPQTPLHGAAYDRSNTYSNRRATRTSSRIASANLHTTPDGREKIPEVDVSVTTPRSSRKSRPRTAPGIQSPESTPKHKAPRRVQVISPPSPNGDTLPSSTNTLPPSKSHLQPMASSSTTISDGMLPTPVKTPRKKMVPKASKAARALFQDNTLSVNDLVDFEQSPRRDRKNKRYNGFSLESFSVENDDGRGQVQIYTDSRDRVPHVDKSESNPFIERNLNGETTSTRKIAGTSKRRKVSGERKKLDPQVEEAIQKDDGMVYVFRGKKVYRRFDDEEEEEEDIDDGDLGLLEHTPKDSDVKRLRTLTRRSIKPKRLFQTEAQQKAREAAREEEALTDIEEPTDQREYASGASGHNKSNDMSPCPATRRSLRSSGPAPAKNEEADIIDAGRRPTQKGSPFDSWPRLKSGGRPAAGTPRGKKRGAADILEDSVGTIPVEAKKSKT</sequence>
<feature type="region of interest" description="Disordered" evidence="1">
    <location>
        <begin position="209"/>
        <end position="261"/>
    </location>
</feature>
<feature type="compositionally biased region" description="Basic and acidic residues" evidence="1">
    <location>
        <begin position="336"/>
        <end position="346"/>
    </location>
</feature>
<gene>
    <name evidence="2" type="ORF">PV07_11544</name>
</gene>
<feature type="compositionally biased region" description="Basic and acidic residues" evidence="1">
    <location>
        <begin position="306"/>
        <end position="315"/>
    </location>
</feature>
<feature type="compositionally biased region" description="Basic and acidic residues" evidence="1">
    <location>
        <begin position="252"/>
        <end position="261"/>
    </location>
</feature>
<dbReference type="RefSeq" id="XP_016243552.1">
    <property type="nucleotide sequence ID" value="XM_016398990.1"/>
</dbReference>
<dbReference type="AlphaFoldDB" id="A0A0D1Z6S9"/>
<feature type="region of interest" description="Disordered" evidence="1">
    <location>
        <begin position="286"/>
        <end position="456"/>
    </location>
</feature>
<feature type="region of interest" description="Disordered" evidence="1">
    <location>
        <begin position="1"/>
        <end position="157"/>
    </location>
</feature>
<feature type="compositionally biased region" description="Basic and acidic residues" evidence="1">
    <location>
        <begin position="392"/>
        <end position="403"/>
    </location>
</feature>
<evidence type="ECO:0000256" key="1">
    <source>
        <dbReference type="SAM" id="MobiDB-lite"/>
    </source>
</evidence>
<reference evidence="2 3" key="1">
    <citation type="submission" date="2015-01" db="EMBL/GenBank/DDBJ databases">
        <title>The Genome Sequence of Cladophialophora immunda CBS83496.</title>
        <authorList>
            <consortium name="The Broad Institute Genomics Platform"/>
            <person name="Cuomo C."/>
            <person name="de Hoog S."/>
            <person name="Gorbushina A."/>
            <person name="Stielow B."/>
            <person name="Teixiera M."/>
            <person name="Abouelleil A."/>
            <person name="Chapman S.B."/>
            <person name="Priest M."/>
            <person name="Young S.K."/>
            <person name="Wortman J."/>
            <person name="Nusbaum C."/>
            <person name="Birren B."/>
        </authorList>
    </citation>
    <scope>NUCLEOTIDE SEQUENCE [LARGE SCALE GENOMIC DNA]</scope>
    <source>
        <strain evidence="2 3">CBS 83496</strain>
    </source>
</reference>
<dbReference type="OrthoDB" id="5398515at2759"/>
<feature type="compositionally biased region" description="Low complexity" evidence="1">
    <location>
        <begin position="27"/>
        <end position="47"/>
    </location>
</feature>
<dbReference type="Proteomes" id="UP000054466">
    <property type="component" value="Unassembled WGS sequence"/>
</dbReference>
<keyword evidence="3" id="KW-1185">Reference proteome</keyword>
<evidence type="ECO:0000313" key="2">
    <source>
        <dbReference type="EMBL" id="KIW23336.1"/>
    </source>
</evidence>
<evidence type="ECO:0000313" key="3">
    <source>
        <dbReference type="Proteomes" id="UP000054466"/>
    </source>
</evidence>
<protein>
    <submittedName>
        <fullName evidence="2">Uncharacterized protein</fullName>
    </submittedName>
</protein>
<feature type="compositionally biased region" description="Polar residues" evidence="1">
    <location>
        <begin position="1"/>
        <end position="18"/>
    </location>
</feature>
<dbReference type="GeneID" id="27350738"/>
<dbReference type="EMBL" id="KN847046">
    <property type="protein sequence ID" value="KIW23336.1"/>
    <property type="molecule type" value="Genomic_DNA"/>
</dbReference>
<dbReference type="HOGENOM" id="CLU_038380_0_0_1"/>
<feature type="compositionally biased region" description="Polar residues" evidence="1">
    <location>
        <begin position="106"/>
        <end position="135"/>
    </location>
</feature>
<organism evidence="2 3">
    <name type="scientific">Cladophialophora immunda</name>
    <dbReference type="NCBI Taxonomy" id="569365"/>
    <lineage>
        <taxon>Eukaryota</taxon>
        <taxon>Fungi</taxon>
        <taxon>Dikarya</taxon>
        <taxon>Ascomycota</taxon>
        <taxon>Pezizomycotina</taxon>
        <taxon>Eurotiomycetes</taxon>
        <taxon>Chaetothyriomycetidae</taxon>
        <taxon>Chaetothyriales</taxon>
        <taxon>Herpotrichiellaceae</taxon>
        <taxon>Cladophialophora</taxon>
    </lineage>
</organism>
<accession>A0A0D1Z6S9</accession>
<feature type="compositionally biased region" description="Acidic residues" evidence="1">
    <location>
        <begin position="288"/>
        <end position="300"/>
    </location>
</feature>
<feature type="compositionally biased region" description="Basic residues" evidence="1">
    <location>
        <begin position="316"/>
        <end position="328"/>
    </location>
</feature>
<dbReference type="VEuPathDB" id="FungiDB:PV07_11544"/>
<feature type="compositionally biased region" description="Basic and acidic residues" evidence="1">
    <location>
        <begin position="212"/>
        <end position="224"/>
    </location>
</feature>